<evidence type="ECO:0000313" key="3">
    <source>
        <dbReference type="Proteomes" id="UP001230496"/>
    </source>
</evidence>
<dbReference type="RefSeq" id="WP_308347305.1">
    <property type="nucleotide sequence ID" value="NZ_CP129971.1"/>
</dbReference>
<protein>
    <recommendedName>
        <fullName evidence="4">Holin-X, holin superfamily III</fullName>
    </recommendedName>
</protein>
<dbReference type="EMBL" id="CP129971">
    <property type="protein sequence ID" value="WKK74729.2"/>
    <property type="molecule type" value="Genomic_DNA"/>
</dbReference>
<dbReference type="Proteomes" id="UP001230496">
    <property type="component" value="Chromosome"/>
</dbReference>
<keyword evidence="1" id="KW-0812">Transmembrane</keyword>
<evidence type="ECO:0000313" key="2">
    <source>
        <dbReference type="EMBL" id="WKK74729.2"/>
    </source>
</evidence>
<name>A0AA49GC09_9BACT</name>
<keyword evidence="3" id="KW-1185">Reference proteome</keyword>
<organism evidence="2 3">
    <name type="scientific">Marivirga salinarum</name>
    <dbReference type="NCBI Taxonomy" id="3059078"/>
    <lineage>
        <taxon>Bacteria</taxon>
        <taxon>Pseudomonadati</taxon>
        <taxon>Bacteroidota</taxon>
        <taxon>Cytophagia</taxon>
        <taxon>Cytophagales</taxon>
        <taxon>Marivirgaceae</taxon>
        <taxon>Marivirga</taxon>
    </lineage>
</organism>
<reference evidence="2 3" key="1">
    <citation type="submission" date="2023-08" db="EMBL/GenBank/DDBJ databases">
        <title>Comparative genomics and taxonomic characterization of three novel marine species of genus Marivirga.</title>
        <authorList>
            <person name="Muhammad N."/>
            <person name="Kim S.-G."/>
        </authorList>
    </citation>
    <scope>NUCLEOTIDE SEQUENCE [LARGE SCALE GENOMIC DNA]</scope>
    <source>
        <strain evidence="2 3">BDSF4-3</strain>
    </source>
</reference>
<dbReference type="AlphaFoldDB" id="A0AA49GC09"/>
<gene>
    <name evidence="2" type="ORF">QYS49_23980</name>
</gene>
<evidence type="ECO:0000256" key="1">
    <source>
        <dbReference type="SAM" id="Phobius"/>
    </source>
</evidence>
<evidence type="ECO:0008006" key="4">
    <source>
        <dbReference type="Google" id="ProtNLM"/>
    </source>
</evidence>
<feature type="transmembrane region" description="Helical" evidence="1">
    <location>
        <begin position="73"/>
        <end position="94"/>
    </location>
</feature>
<keyword evidence="1" id="KW-0472">Membrane</keyword>
<feature type="transmembrane region" description="Helical" evidence="1">
    <location>
        <begin position="45"/>
        <end position="67"/>
    </location>
</feature>
<sequence>MNDNATPLETLLKQAEDYSKTSIEFFKLSAIDKSADMASTLVSRIVVFIIVALSLVILNIGLALWIGKQLGETFYGFFVMGAFYAVLAVPIHIFRNELIKIPISNTLIKQLLKKRRIK</sequence>
<accession>A0AA49GC09</accession>
<proteinExistence type="predicted"/>
<dbReference type="KEGG" id="msaa:QYS49_23980"/>
<keyword evidence="1" id="KW-1133">Transmembrane helix</keyword>